<dbReference type="EMBL" id="KZ451911">
    <property type="protein sequence ID" value="PKA63150.1"/>
    <property type="molecule type" value="Genomic_DNA"/>
</dbReference>
<accession>A0A2I0B5S9</accession>
<evidence type="ECO:0000256" key="1">
    <source>
        <dbReference type="SAM" id="MobiDB-lite"/>
    </source>
</evidence>
<reference evidence="2 3" key="1">
    <citation type="journal article" date="2017" name="Nature">
        <title>The Apostasia genome and the evolution of orchids.</title>
        <authorList>
            <person name="Zhang G.Q."/>
            <person name="Liu K.W."/>
            <person name="Li Z."/>
            <person name="Lohaus R."/>
            <person name="Hsiao Y.Y."/>
            <person name="Niu S.C."/>
            <person name="Wang J.Y."/>
            <person name="Lin Y.C."/>
            <person name="Xu Q."/>
            <person name="Chen L.J."/>
            <person name="Yoshida K."/>
            <person name="Fujiwara S."/>
            <person name="Wang Z.W."/>
            <person name="Zhang Y.Q."/>
            <person name="Mitsuda N."/>
            <person name="Wang M."/>
            <person name="Liu G.H."/>
            <person name="Pecoraro L."/>
            <person name="Huang H.X."/>
            <person name="Xiao X.J."/>
            <person name="Lin M."/>
            <person name="Wu X.Y."/>
            <person name="Wu W.L."/>
            <person name="Chen Y.Y."/>
            <person name="Chang S.B."/>
            <person name="Sakamoto S."/>
            <person name="Ohme-Takagi M."/>
            <person name="Yagi M."/>
            <person name="Zeng S.J."/>
            <person name="Shen C.Y."/>
            <person name="Yeh C.M."/>
            <person name="Luo Y.B."/>
            <person name="Tsai W.C."/>
            <person name="Van de Peer Y."/>
            <person name="Liu Z.J."/>
        </authorList>
    </citation>
    <scope>NUCLEOTIDE SEQUENCE [LARGE SCALE GENOMIC DNA]</scope>
    <source>
        <strain evidence="3">cv. Shenzhen</strain>
        <tissue evidence="2">Stem</tissue>
    </source>
</reference>
<protein>
    <submittedName>
        <fullName evidence="2">Uncharacterized protein</fullName>
    </submittedName>
</protein>
<organism evidence="2 3">
    <name type="scientific">Apostasia shenzhenica</name>
    <dbReference type="NCBI Taxonomy" id="1088818"/>
    <lineage>
        <taxon>Eukaryota</taxon>
        <taxon>Viridiplantae</taxon>
        <taxon>Streptophyta</taxon>
        <taxon>Embryophyta</taxon>
        <taxon>Tracheophyta</taxon>
        <taxon>Spermatophyta</taxon>
        <taxon>Magnoliopsida</taxon>
        <taxon>Liliopsida</taxon>
        <taxon>Asparagales</taxon>
        <taxon>Orchidaceae</taxon>
        <taxon>Apostasioideae</taxon>
        <taxon>Apostasia</taxon>
    </lineage>
</organism>
<evidence type="ECO:0000313" key="2">
    <source>
        <dbReference type="EMBL" id="PKA63150.1"/>
    </source>
</evidence>
<gene>
    <name evidence="2" type="ORF">AXF42_Ash007946</name>
</gene>
<feature type="region of interest" description="Disordered" evidence="1">
    <location>
        <begin position="15"/>
        <end position="108"/>
    </location>
</feature>
<keyword evidence="3" id="KW-1185">Reference proteome</keyword>
<feature type="compositionally biased region" description="Low complexity" evidence="1">
    <location>
        <begin position="77"/>
        <end position="89"/>
    </location>
</feature>
<evidence type="ECO:0000313" key="3">
    <source>
        <dbReference type="Proteomes" id="UP000236161"/>
    </source>
</evidence>
<proteinExistence type="predicted"/>
<dbReference type="AlphaFoldDB" id="A0A2I0B5S9"/>
<dbReference type="Proteomes" id="UP000236161">
    <property type="component" value="Unassembled WGS sequence"/>
</dbReference>
<sequence length="134" mass="14609">MYSDEIDKFILMAPSKSVAGDSSAPIQPGAPVPKPKFQICRCGHQRGRSMAKSASPLPRFPYFSEESAGGDDDEGYRTPTSPRSRIPPAKECPPAPKKPAAVRRSRKRKEGIEICEIGEIGEIVIASREKNAKL</sequence>
<name>A0A2I0B5S9_9ASPA</name>